<evidence type="ECO:0000256" key="2">
    <source>
        <dbReference type="ARBA" id="ARBA00022692"/>
    </source>
</evidence>
<organism evidence="7">
    <name type="scientific">uncultured Dysgonomonas sp</name>
    <dbReference type="NCBI Taxonomy" id="206096"/>
    <lineage>
        <taxon>Bacteria</taxon>
        <taxon>Pseudomonadati</taxon>
        <taxon>Bacteroidota</taxon>
        <taxon>Bacteroidia</taxon>
        <taxon>Bacteroidales</taxon>
        <taxon>Dysgonomonadaceae</taxon>
        <taxon>Dysgonomonas</taxon>
        <taxon>environmental samples</taxon>
    </lineage>
</organism>
<feature type="transmembrane region" description="Helical" evidence="5">
    <location>
        <begin position="257"/>
        <end position="273"/>
    </location>
</feature>
<keyword evidence="2 5" id="KW-0812">Transmembrane</keyword>
<sequence length="494" mass="56452">MSKVSDIYSRCYDKYFYLGLFLGLLIILATTVYTTNSISGILFACIPISCVIIFYLFKYPHFLLIAIFIINYIIMGICRYILDLQGGIVMDASLALILFILIVRTVFFTVDYWKRFNNPLTYLSLIWLIYCIMEILNPYTTIELWMTSVRGLGFYLFLFVVVTTALFKHYKYLKKILLLWGILTIFAVLKAVIQKFIGFDWAENHWLYVEDAAKTHIIYSGIRYFSFFTDAANFGCSMALSMVVFSISALYIKSKKLRVFFIIVAILAGYGMLISGTRTVLAILFAGYAIFILISRLRKVIIGGTFLVLSLFIFLNFTNIGESNSDIRRMRTAFQGTEDASFNVRIENQKKMREFMPNHPFGVGIGKAKHADSNDHMYGLATDSSLIYVWIETGIVGLILFISIFLFVVARGIYDILFHIKNKELKGIMSALVAGLSGILIASYGNEILQQFPNGPILYICMTFIMMGRYFDKEIENKEAENSKLSSENEYNSN</sequence>
<keyword evidence="3 5" id="KW-1133">Transmembrane helix</keyword>
<feature type="transmembrane region" description="Helical" evidence="5">
    <location>
        <begin position="177"/>
        <end position="197"/>
    </location>
</feature>
<evidence type="ECO:0000259" key="6">
    <source>
        <dbReference type="Pfam" id="PF04932"/>
    </source>
</evidence>
<feature type="transmembrane region" description="Helical" evidence="5">
    <location>
        <begin position="300"/>
        <end position="320"/>
    </location>
</feature>
<comment type="subcellular location">
    <subcellularLocation>
        <location evidence="1">Membrane</location>
        <topology evidence="1">Multi-pass membrane protein</topology>
    </subcellularLocation>
</comment>
<evidence type="ECO:0000256" key="3">
    <source>
        <dbReference type="ARBA" id="ARBA00022989"/>
    </source>
</evidence>
<dbReference type="PANTHER" id="PTHR37422:SF13">
    <property type="entry name" value="LIPOPOLYSACCHARIDE BIOSYNTHESIS PROTEIN PA4999-RELATED"/>
    <property type="match status" value="1"/>
</dbReference>
<dbReference type="PANTHER" id="PTHR37422">
    <property type="entry name" value="TEICHURONIC ACID BIOSYNTHESIS PROTEIN TUAE"/>
    <property type="match status" value="1"/>
</dbReference>
<feature type="transmembrane region" description="Helical" evidence="5">
    <location>
        <begin position="231"/>
        <end position="252"/>
    </location>
</feature>
<feature type="domain" description="O-antigen ligase-related" evidence="6">
    <location>
        <begin position="264"/>
        <end position="402"/>
    </location>
</feature>
<dbReference type="InterPro" id="IPR051533">
    <property type="entry name" value="WaaL-like"/>
</dbReference>
<evidence type="ECO:0000313" key="7">
    <source>
        <dbReference type="EMBL" id="SBV95027.1"/>
    </source>
</evidence>
<feature type="transmembrane region" description="Helical" evidence="5">
    <location>
        <begin position="88"/>
        <end position="108"/>
    </location>
</feature>
<feature type="transmembrane region" description="Helical" evidence="5">
    <location>
        <begin position="40"/>
        <end position="57"/>
    </location>
</feature>
<gene>
    <name evidence="7" type="ORF">KL86DYS2_10835</name>
</gene>
<dbReference type="RefSeq" id="WP_296947454.1">
    <property type="nucleotide sequence ID" value="NZ_LT599021.1"/>
</dbReference>
<feature type="transmembrane region" description="Helical" evidence="5">
    <location>
        <begin position="279"/>
        <end position="295"/>
    </location>
</feature>
<dbReference type="Pfam" id="PF04932">
    <property type="entry name" value="Wzy_C"/>
    <property type="match status" value="1"/>
</dbReference>
<feature type="transmembrane region" description="Helical" evidence="5">
    <location>
        <begin position="152"/>
        <end position="170"/>
    </location>
</feature>
<reference evidence="7" key="1">
    <citation type="submission" date="2016-04" db="EMBL/GenBank/DDBJ databases">
        <authorList>
            <person name="Evans L.H."/>
            <person name="Alamgir A."/>
            <person name="Owens N."/>
            <person name="Weber N.D."/>
            <person name="Virtaneva K."/>
            <person name="Barbian K."/>
            <person name="Babar A."/>
            <person name="Rosenke K."/>
        </authorList>
    </citation>
    <scope>NUCLEOTIDE SEQUENCE</scope>
    <source>
        <strain evidence="7">86-2</strain>
    </source>
</reference>
<feature type="transmembrane region" description="Helical" evidence="5">
    <location>
        <begin position="425"/>
        <end position="444"/>
    </location>
</feature>
<name>A0A212J6H4_9BACT</name>
<proteinExistence type="predicted"/>
<feature type="transmembrane region" description="Helical" evidence="5">
    <location>
        <begin position="120"/>
        <end position="140"/>
    </location>
</feature>
<dbReference type="AlphaFoldDB" id="A0A212J6H4"/>
<evidence type="ECO:0000256" key="5">
    <source>
        <dbReference type="SAM" id="Phobius"/>
    </source>
</evidence>
<dbReference type="EMBL" id="FLUL01000001">
    <property type="protein sequence ID" value="SBV95027.1"/>
    <property type="molecule type" value="Genomic_DNA"/>
</dbReference>
<evidence type="ECO:0000256" key="4">
    <source>
        <dbReference type="ARBA" id="ARBA00023136"/>
    </source>
</evidence>
<dbReference type="InterPro" id="IPR007016">
    <property type="entry name" value="O-antigen_ligase-rel_domated"/>
</dbReference>
<accession>A0A212J6H4</accession>
<feature type="transmembrane region" description="Helical" evidence="5">
    <location>
        <begin position="456"/>
        <end position="472"/>
    </location>
</feature>
<feature type="transmembrane region" description="Helical" evidence="5">
    <location>
        <begin position="62"/>
        <end position="82"/>
    </location>
</feature>
<evidence type="ECO:0000256" key="1">
    <source>
        <dbReference type="ARBA" id="ARBA00004141"/>
    </source>
</evidence>
<dbReference type="GO" id="GO:0016020">
    <property type="term" value="C:membrane"/>
    <property type="evidence" value="ECO:0007669"/>
    <property type="project" value="UniProtKB-SubCell"/>
</dbReference>
<keyword evidence="4 5" id="KW-0472">Membrane</keyword>
<feature type="transmembrane region" description="Helical" evidence="5">
    <location>
        <begin position="15"/>
        <end position="34"/>
    </location>
</feature>
<protein>
    <recommendedName>
        <fullName evidence="6">O-antigen ligase-related domain-containing protein</fullName>
    </recommendedName>
</protein>
<feature type="transmembrane region" description="Helical" evidence="5">
    <location>
        <begin position="387"/>
        <end position="413"/>
    </location>
</feature>